<reference evidence="2 3" key="1">
    <citation type="submission" date="2017-02" db="EMBL/GenBank/DDBJ databases">
        <title>Paraburkholderia sophoroidis sp. nov. and Paraburkholderia steynii sp. nov. rhizobial symbionts of the fynbos legume Hypocalyptus sophoroides.</title>
        <authorList>
            <person name="Steenkamp E.T."/>
            <person name="Beukes C.W."/>
            <person name="Van Zyl E."/>
            <person name="Avontuur J."/>
            <person name="Chan W.Y."/>
            <person name="Hassen A."/>
            <person name="Palmer M."/>
            <person name="Mthombeni L."/>
            <person name="Phalane F."/>
            <person name="Sereme K."/>
            <person name="Venter S.N."/>
        </authorList>
    </citation>
    <scope>NUCLEOTIDE SEQUENCE [LARGE SCALE GENOMIC DNA]</scope>
    <source>
        <strain evidence="2 3">HC1.1ba</strain>
    </source>
</reference>
<dbReference type="PANTHER" id="PTHR10948">
    <property type="entry name" value="TRANSPOSASE"/>
    <property type="match status" value="1"/>
</dbReference>
<dbReference type="GO" id="GO:0004803">
    <property type="term" value="F:transposase activity"/>
    <property type="evidence" value="ECO:0007669"/>
    <property type="project" value="TreeGrafter"/>
</dbReference>
<dbReference type="PROSITE" id="PS50994">
    <property type="entry name" value="INTEGRASE"/>
    <property type="match status" value="1"/>
</dbReference>
<dbReference type="InterPro" id="IPR001584">
    <property type="entry name" value="Integrase_cat-core"/>
</dbReference>
<dbReference type="InterPro" id="IPR053392">
    <property type="entry name" value="Transposase_IS30-like"/>
</dbReference>
<name>A0A4R0XBM5_9BURK</name>
<proteinExistence type="predicted"/>
<keyword evidence="3" id="KW-1185">Reference proteome</keyword>
<evidence type="ECO:0000313" key="2">
    <source>
        <dbReference type="EMBL" id="TCG06075.1"/>
    </source>
</evidence>
<comment type="caution">
    <text evidence="2">The sequence shown here is derived from an EMBL/GenBank/DDBJ whole genome shotgun (WGS) entry which is preliminary data.</text>
</comment>
<dbReference type="InterPro" id="IPR012337">
    <property type="entry name" value="RNaseH-like_sf"/>
</dbReference>
<dbReference type="GO" id="GO:0005829">
    <property type="term" value="C:cytosol"/>
    <property type="evidence" value="ECO:0007669"/>
    <property type="project" value="TreeGrafter"/>
</dbReference>
<dbReference type="SUPFAM" id="SSF53098">
    <property type="entry name" value="Ribonuclease H-like"/>
    <property type="match status" value="1"/>
</dbReference>
<feature type="domain" description="Integrase catalytic" evidence="1">
    <location>
        <begin position="13"/>
        <end position="100"/>
    </location>
</feature>
<gene>
    <name evidence="2" type="ORF">BZM27_28975</name>
</gene>
<dbReference type="InterPro" id="IPR051917">
    <property type="entry name" value="Transposase-Integrase"/>
</dbReference>
<dbReference type="Gene3D" id="3.30.420.10">
    <property type="entry name" value="Ribonuclease H-like superfamily/Ribonuclease H"/>
    <property type="match status" value="1"/>
</dbReference>
<dbReference type="AlphaFoldDB" id="A0A4R0XBM5"/>
<dbReference type="InterPro" id="IPR036397">
    <property type="entry name" value="RNaseH_sf"/>
</dbReference>
<dbReference type="PANTHER" id="PTHR10948:SF23">
    <property type="entry name" value="TRANSPOSASE INSI FOR INSERTION SEQUENCE ELEMENT IS30A-RELATED"/>
    <property type="match status" value="1"/>
</dbReference>
<organism evidence="2 3">
    <name type="scientific">Paraburkholderia steynii</name>
    <dbReference type="NCBI Taxonomy" id="1245441"/>
    <lineage>
        <taxon>Bacteria</taxon>
        <taxon>Pseudomonadati</taxon>
        <taxon>Pseudomonadota</taxon>
        <taxon>Betaproteobacteria</taxon>
        <taxon>Burkholderiales</taxon>
        <taxon>Burkholderiaceae</taxon>
        <taxon>Paraburkholderia</taxon>
    </lineage>
</organism>
<sequence length="100" mass="11111">MWASLDPQPSVKIDGSTAEAALDAYSAAFAPLPQELRKTLTYDQGKEMAEHKQLAAATGIRTYFCDPHSHWQRGICENTNGLLRQYLPNIGTDLSVFSQR</sequence>
<accession>A0A4R0XBM5</accession>
<dbReference type="GO" id="GO:0003676">
    <property type="term" value="F:nucleic acid binding"/>
    <property type="evidence" value="ECO:0007669"/>
    <property type="project" value="InterPro"/>
</dbReference>
<protein>
    <recommendedName>
        <fullName evidence="1">Integrase catalytic domain-containing protein</fullName>
    </recommendedName>
</protein>
<evidence type="ECO:0000259" key="1">
    <source>
        <dbReference type="PROSITE" id="PS50994"/>
    </source>
</evidence>
<dbReference type="Proteomes" id="UP000294200">
    <property type="component" value="Unassembled WGS sequence"/>
</dbReference>
<dbReference type="EMBL" id="MWML01000127">
    <property type="protein sequence ID" value="TCG06075.1"/>
    <property type="molecule type" value="Genomic_DNA"/>
</dbReference>
<dbReference type="GO" id="GO:0015074">
    <property type="term" value="P:DNA integration"/>
    <property type="evidence" value="ECO:0007669"/>
    <property type="project" value="InterPro"/>
</dbReference>
<dbReference type="GO" id="GO:0032196">
    <property type="term" value="P:transposition"/>
    <property type="evidence" value="ECO:0007669"/>
    <property type="project" value="TreeGrafter"/>
</dbReference>
<evidence type="ECO:0000313" key="3">
    <source>
        <dbReference type="Proteomes" id="UP000294200"/>
    </source>
</evidence>
<dbReference type="NCBIfam" id="NF033563">
    <property type="entry name" value="transpos_IS30"/>
    <property type="match status" value="1"/>
</dbReference>